<feature type="region of interest" description="Disordered" evidence="1">
    <location>
        <begin position="118"/>
        <end position="137"/>
    </location>
</feature>
<comment type="caution">
    <text evidence="2">The sequence shown here is derived from an EMBL/GenBank/DDBJ whole genome shotgun (WGS) entry which is preliminary data.</text>
</comment>
<evidence type="ECO:0000313" key="3">
    <source>
        <dbReference type="Proteomes" id="UP000322234"/>
    </source>
</evidence>
<proteinExistence type="predicted"/>
<gene>
    <name evidence="2" type="ORF">E5288_WYG007400</name>
</gene>
<name>A0A6B0S7X9_9CETA</name>
<feature type="compositionally biased region" description="Basic and acidic residues" evidence="1">
    <location>
        <begin position="190"/>
        <end position="202"/>
    </location>
</feature>
<evidence type="ECO:0000256" key="1">
    <source>
        <dbReference type="SAM" id="MobiDB-lite"/>
    </source>
</evidence>
<accession>A0A6B0S7X9</accession>
<feature type="region of interest" description="Disordered" evidence="1">
    <location>
        <begin position="180"/>
        <end position="202"/>
    </location>
</feature>
<evidence type="ECO:0000313" key="2">
    <source>
        <dbReference type="EMBL" id="MXQ97705.1"/>
    </source>
</evidence>
<protein>
    <submittedName>
        <fullName evidence="2">Uncharacterized protein</fullName>
    </submittedName>
</protein>
<reference evidence="2" key="1">
    <citation type="submission" date="2019-10" db="EMBL/GenBank/DDBJ databases">
        <title>The sequence and de novo assembly of the wild yak genome.</title>
        <authorList>
            <person name="Liu Y."/>
        </authorList>
    </citation>
    <scope>NUCLEOTIDE SEQUENCE [LARGE SCALE GENOMIC DNA]</scope>
    <source>
        <strain evidence="2">WY2019</strain>
    </source>
</reference>
<keyword evidence="3" id="KW-1185">Reference proteome</keyword>
<sequence>MAAQKMRVSVGFFRQRRDFLRHGRDVFCWRRESLEWLRNLRVGLGSAFHATLEKRIGKDGNKVGASVGDLITIPWSPPWDGPPSAERWAGAVLLPRPSRWLSVLVRFRRRHPEPVRRFDQEETKARSSTVVQGPPHPGGVRVPLLPLQSRFSTWFYSQDPMAAAALMTWAQNTVPAVWSIQTTGGPPLSDHSHEDDIEKTGR</sequence>
<dbReference type="AlphaFoldDB" id="A0A6B0S7X9"/>
<dbReference type="EMBL" id="VBQZ03000199">
    <property type="protein sequence ID" value="MXQ97705.1"/>
    <property type="molecule type" value="Genomic_DNA"/>
</dbReference>
<dbReference type="Proteomes" id="UP000322234">
    <property type="component" value="Unassembled WGS sequence"/>
</dbReference>
<organism evidence="2 3">
    <name type="scientific">Bos mutus</name>
    <name type="common">wild yak</name>
    <dbReference type="NCBI Taxonomy" id="72004"/>
    <lineage>
        <taxon>Eukaryota</taxon>
        <taxon>Metazoa</taxon>
        <taxon>Chordata</taxon>
        <taxon>Craniata</taxon>
        <taxon>Vertebrata</taxon>
        <taxon>Euteleostomi</taxon>
        <taxon>Mammalia</taxon>
        <taxon>Eutheria</taxon>
        <taxon>Laurasiatheria</taxon>
        <taxon>Artiodactyla</taxon>
        <taxon>Ruminantia</taxon>
        <taxon>Pecora</taxon>
        <taxon>Bovidae</taxon>
        <taxon>Bovinae</taxon>
        <taxon>Bos</taxon>
    </lineage>
</organism>